<evidence type="ECO:0000256" key="1">
    <source>
        <dbReference type="ARBA" id="ARBA00023157"/>
    </source>
</evidence>
<dbReference type="HOGENOM" id="CLU_090389_14_5_1"/>
<evidence type="ECO:0000313" key="3">
    <source>
        <dbReference type="EMBL" id="ABN66625.2"/>
    </source>
</evidence>
<dbReference type="CDD" id="cd02947">
    <property type="entry name" value="TRX_family"/>
    <property type="match status" value="1"/>
</dbReference>
<name>A3LUN7_PICST</name>
<sequence length="129" mass="14658">MPYTPDSNVKHLTSLEELNDLISIRDKLTVVDFHAPWCGPCRAFEPVFEEIAEKVPEIQFAKVNIEVAKDIALRYKVASLPTFIYFKNGKKVDISVGVGGNRLFHLIKLNTGLDISTRIVKKMDRNQIE</sequence>
<dbReference type="OMA" id="GPCRPMF"/>
<dbReference type="OrthoDB" id="10263751at2759"/>
<dbReference type="PROSITE" id="PS51352">
    <property type="entry name" value="THIOREDOXIN_2"/>
    <property type="match status" value="1"/>
</dbReference>
<gene>
    <name evidence="3" type="primary">TRX4</name>
    <name evidence="3" type="ORF">PICST_31831</name>
</gene>
<protein>
    <submittedName>
        <fullName evidence="3">Thioredoxin (Trx)</fullName>
    </submittedName>
</protein>
<dbReference type="InterPro" id="IPR017937">
    <property type="entry name" value="Thioredoxin_CS"/>
</dbReference>
<dbReference type="InterPro" id="IPR013766">
    <property type="entry name" value="Thioredoxin_domain"/>
</dbReference>
<feature type="domain" description="Thioredoxin" evidence="2">
    <location>
        <begin position="1"/>
        <end position="125"/>
    </location>
</feature>
<dbReference type="GO" id="GO:0015035">
    <property type="term" value="F:protein-disulfide reductase activity"/>
    <property type="evidence" value="ECO:0007669"/>
    <property type="project" value="InterPro"/>
</dbReference>
<dbReference type="Gene3D" id="3.40.30.10">
    <property type="entry name" value="Glutaredoxin"/>
    <property type="match status" value="1"/>
</dbReference>
<dbReference type="GeneID" id="4838429"/>
<dbReference type="NCBIfam" id="TIGR01068">
    <property type="entry name" value="thioredoxin"/>
    <property type="match status" value="1"/>
</dbReference>
<dbReference type="PANTHER" id="PTHR46115">
    <property type="entry name" value="THIOREDOXIN-LIKE PROTEIN 1"/>
    <property type="match status" value="1"/>
</dbReference>
<reference evidence="3 4" key="1">
    <citation type="journal article" date="2007" name="Nat. Biotechnol.">
        <title>Genome sequence of the lignocellulose-bioconverting and xylose-fermenting yeast Pichia stipitis.</title>
        <authorList>
            <person name="Jeffries T.W."/>
            <person name="Grigoriev I.V."/>
            <person name="Grimwood J."/>
            <person name="Laplaza J.M."/>
            <person name="Aerts A."/>
            <person name="Salamov A."/>
            <person name="Schmutz J."/>
            <person name="Lindquist E."/>
            <person name="Dehal P."/>
            <person name="Shapiro H."/>
            <person name="Jin Y.S."/>
            <person name="Passoth V."/>
            <person name="Richardson P.M."/>
        </authorList>
    </citation>
    <scope>NUCLEOTIDE SEQUENCE [LARGE SCALE GENOMIC DNA]</scope>
    <source>
        <strain evidence="4">ATCC 58785 / CBS 6054 / NBRC 10063 / NRRL Y-11545</strain>
    </source>
</reference>
<evidence type="ECO:0000259" key="2">
    <source>
        <dbReference type="PROSITE" id="PS51352"/>
    </source>
</evidence>
<dbReference type="PROSITE" id="PS00194">
    <property type="entry name" value="THIOREDOXIN_1"/>
    <property type="match status" value="1"/>
</dbReference>
<dbReference type="SUPFAM" id="SSF52833">
    <property type="entry name" value="Thioredoxin-like"/>
    <property type="match status" value="1"/>
</dbReference>
<dbReference type="InParanoid" id="A3LUN7"/>
<dbReference type="RefSeq" id="XP_001384654.2">
    <property type="nucleotide sequence ID" value="XM_001384617.1"/>
</dbReference>
<dbReference type="PRINTS" id="PR00421">
    <property type="entry name" value="THIOREDOXIN"/>
</dbReference>
<organism evidence="3 4">
    <name type="scientific">Scheffersomyces stipitis (strain ATCC 58785 / CBS 6054 / NBRC 10063 / NRRL Y-11545)</name>
    <name type="common">Yeast</name>
    <name type="synonym">Pichia stipitis</name>
    <dbReference type="NCBI Taxonomy" id="322104"/>
    <lineage>
        <taxon>Eukaryota</taxon>
        <taxon>Fungi</taxon>
        <taxon>Dikarya</taxon>
        <taxon>Ascomycota</taxon>
        <taxon>Saccharomycotina</taxon>
        <taxon>Pichiomycetes</taxon>
        <taxon>Debaryomycetaceae</taxon>
        <taxon>Scheffersomyces</taxon>
    </lineage>
</organism>
<accession>A3LUN7</accession>
<dbReference type="STRING" id="322104.A3LUN7"/>
<evidence type="ECO:0000313" key="4">
    <source>
        <dbReference type="Proteomes" id="UP000002258"/>
    </source>
</evidence>
<keyword evidence="4" id="KW-1185">Reference proteome</keyword>
<dbReference type="Pfam" id="PF00085">
    <property type="entry name" value="Thioredoxin"/>
    <property type="match status" value="1"/>
</dbReference>
<dbReference type="AlphaFoldDB" id="A3LUN7"/>
<dbReference type="EMBL" id="CP000498">
    <property type="protein sequence ID" value="ABN66625.2"/>
    <property type="molecule type" value="Genomic_DNA"/>
</dbReference>
<dbReference type="KEGG" id="pic:PICST_31831"/>
<dbReference type="Proteomes" id="UP000002258">
    <property type="component" value="Chromosome 4"/>
</dbReference>
<dbReference type="InterPro" id="IPR036249">
    <property type="entry name" value="Thioredoxin-like_sf"/>
</dbReference>
<keyword evidence="1" id="KW-1015">Disulfide bond</keyword>
<dbReference type="eggNOG" id="KOG0907">
    <property type="taxonomic scope" value="Eukaryota"/>
</dbReference>
<dbReference type="InterPro" id="IPR005746">
    <property type="entry name" value="Thioredoxin"/>
</dbReference>
<proteinExistence type="predicted"/>